<dbReference type="EMBL" id="CP108222">
    <property type="protein sequence ID" value="WTT19900.1"/>
    <property type="molecule type" value="Genomic_DNA"/>
</dbReference>
<reference evidence="1" key="1">
    <citation type="submission" date="2022-10" db="EMBL/GenBank/DDBJ databases">
        <title>The complete genomes of actinobacterial strains from the NBC collection.</title>
        <authorList>
            <person name="Joergensen T.S."/>
            <person name="Alvarez Arevalo M."/>
            <person name="Sterndorff E.B."/>
            <person name="Faurdal D."/>
            <person name="Vuksanovic O."/>
            <person name="Mourched A.-S."/>
            <person name="Charusanti P."/>
            <person name="Shaw S."/>
            <person name="Blin K."/>
            <person name="Weber T."/>
        </authorList>
    </citation>
    <scope>NUCLEOTIDE SEQUENCE</scope>
    <source>
        <strain evidence="1">NBC_00093</strain>
    </source>
</reference>
<evidence type="ECO:0000313" key="1">
    <source>
        <dbReference type="EMBL" id="WTT19900.1"/>
    </source>
</evidence>
<protein>
    <submittedName>
        <fullName evidence="1">Uncharacterized protein</fullName>
    </submittedName>
</protein>
<dbReference type="InterPro" id="IPR055602">
    <property type="entry name" value="DUF7178"/>
</dbReference>
<proteinExistence type="predicted"/>
<dbReference type="AlphaFoldDB" id="A0AAU2A947"/>
<organism evidence="1">
    <name type="scientific">Streptomyces sp. NBC_00093</name>
    <dbReference type="NCBI Taxonomy" id="2975649"/>
    <lineage>
        <taxon>Bacteria</taxon>
        <taxon>Bacillati</taxon>
        <taxon>Actinomycetota</taxon>
        <taxon>Actinomycetes</taxon>
        <taxon>Kitasatosporales</taxon>
        <taxon>Streptomycetaceae</taxon>
        <taxon>Streptomyces</taxon>
    </lineage>
</organism>
<accession>A0AAU2A947</accession>
<dbReference type="Pfam" id="PF23802">
    <property type="entry name" value="DUF7178"/>
    <property type="match status" value="1"/>
</dbReference>
<gene>
    <name evidence="1" type="ORF">OHA22_32420</name>
</gene>
<sequence>MIPINVSPETREQFVRNIITAWHSATSEQQQCGRTWYRTAHELAAMMTDGNPRAGAGVIAALSANKSWPENLRLARQACETGLKSGHFTDALHKAAQIMAGADPADVLPMERKTGQFFRLIANPDDPDAVVIDRHAHDIAVGETYGNRDRGLSSAGRYALLGHCFREAALRLDELPSTVQAVTWVAHTERIAGTGTRSSRRAA</sequence>
<name>A0AAU2A947_9ACTN</name>